<evidence type="ECO:0000256" key="2">
    <source>
        <dbReference type="ARBA" id="ARBA00006966"/>
    </source>
</evidence>
<sequence length="346" mass="37714">MQYNFMNDYNECAHERILEAIVKANREQDNSYGLDTRCEKARALIQMQLGGANSAVHFLVGGTQTNTTIIAAALRPHQGVVAASTGHINHHESGAIESTGHKVLAIPSADGKISAEQIESLVTAHYTDSTAEHMVQPGMVYLSHPTELGTVYSKAELTAISAVCKKYGMPLYIDGARLGCAFAAAGNDLTLADLAKLTSAFSIGGTKLGALFGEALVLNDDGLKKDFRYLLKQHGGMLAKGRLLGIQFETLFTDGLYFEIAKHEVSLAQKLTEGIRARGYQFLVESPTNQVFPIFPKTLIQSIGERFGYAFWQGYDETSDAIRFCTSWATPPEQIDALLEAIPYKK</sequence>
<dbReference type="SUPFAM" id="SSF53383">
    <property type="entry name" value="PLP-dependent transferases"/>
    <property type="match status" value="1"/>
</dbReference>
<comment type="cofactor">
    <cofactor evidence="1">
        <name>pyridoxal 5'-phosphate</name>
        <dbReference type="ChEBI" id="CHEBI:597326"/>
    </cofactor>
</comment>
<keyword evidence="3" id="KW-0663">Pyridoxal phosphate</keyword>
<dbReference type="AlphaFoldDB" id="A0A644XTN1"/>
<name>A0A644XTN1_9ZZZZ</name>
<dbReference type="InterPro" id="IPR015424">
    <property type="entry name" value="PyrdxlP-dep_Trfase"/>
</dbReference>
<dbReference type="Pfam" id="PF01212">
    <property type="entry name" value="Beta_elim_lyase"/>
    <property type="match status" value="1"/>
</dbReference>
<dbReference type="PANTHER" id="PTHR48097:SF5">
    <property type="entry name" value="LOW SPECIFICITY L-THREONINE ALDOLASE"/>
    <property type="match status" value="1"/>
</dbReference>
<evidence type="ECO:0000256" key="1">
    <source>
        <dbReference type="ARBA" id="ARBA00001933"/>
    </source>
</evidence>
<dbReference type="PANTHER" id="PTHR48097">
    <property type="entry name" value="L-THREONINE ALDOLASE-RELATED"/>
    <property type="match status" value="1"/>
</dbReference>
<comment type="caution">
    <text evidence="5">The sequence shown here is derived from an EMBL/GenBank/DDBJ whole genome shotgun (WGS) entry which is preliminary data.</text>
</comment>
<gene>
    <name evidence="5" type="primary">ltaE_9</name>
    <name evidence="5" type="ORF">SDC9_65688</name>
</gene>
<dbReference type="Gene3D" id="3.40.640.10">
    <property type="entry name" value="Type I PLP-dependent aspartate aminotransferase-like (Major domain)"/>
    <property type="match status" value="1"/>
</dbReference>
<dbReference type="InterPro" id="IPR015422">
    <property type="entry name" value="PyrdxlP-dep_Trfase_small"/>
</dbReference>
<dbReference type="EMBL" id="VSSQ01003144">
    <property type="protein sequence ID" value="MPM19267.1"/>
    <property type="molecule type" value="Genomic_DNA"/>
</dbReference>
<feature type="domain" description="Aromatic amino acid beta-eliminating lyase/threonine aldolase" evidence="4">
    <location>
        <begin position="17"/>
        <end position="292"/>
    </location>
</feature>
<comment type="similarity">
    <text evidence="2">Belongs to the threonine aldolase family.</text>
</comment>
<keyword evidence="5" id="KW-0456">Lyase</keyword>
<dbReference type="InterPro" id="IPR001597">
    <property type="entry name" value="ArAA_b-elim_lyase/Thr_aldolase"/>
</dbReference>
<dbReference type="Gene3D" id="3.90.1150.10">
    <property type="entry name" value="Aspartate Aminotransferase, domain 1"/>
    <property type="match status" value="1"/>
</dbReference>
<dbReference type="GO" id="GO:0006520">
    <property type="term" value="P:amino acid metabolic process"/>
    <property type="evidence" value="ECO:0007669"/>
    <property type="project" value="InterPro"/>
</dbReference>
<dbReference type="InterPro" id="IPR015421">
    <property type="entry name" value="PyrdxlP-dep_Trfase_major"/>
</dbReference>
<reference evidence="5" key="1">
    <citation type="submission" date="2019-08" db="EMBL/GenBank/DDBJ databases">
        <authorList>
            <person name="Kucharzyk K."/>
            <person name="Murdoch R.W."/>
            <person name="Higgins S."/>
            <person name="Loffler F."/>
        </authorList>
    </citation>
    <scope>NUCLEOTIDE SEQUENCE</scope>
</reference>
<organism evidence="5">
    <name type="scientific">bioreactor metagenome</name>
    <dbReference type="NCBI Taxonomy" id="1076179"/>
    <lineage>
        <taxon>unclassified sequences</taxon>
        <taxon>metagenomes</taxon>
        <taxon>ecological metagenomes</taxon>
    </lineage>
</organism>
<evidence type="ECO:0000259" key="4">
    <source>
        <dbReference type="Pfam" id="PF01212"/>
    </source>
</evidence>
<protein>
    <submittedName>
        <fullName evidence="5">Low specificity L-threonine aldolase</fullName>
        <ecNumber evidence="5">4.1.2.48</ecNumber>
    </submittedName>
</protein>
<proteinExistence type="inferred from homology"/>
<evidence type="ECO:0000313" key="5">
    <source>
        <dbReference type="EMBL" id="MPM19267.1"/>
    </source>
</evidence>
<evidence type="ECO:0000256" key="3">
    <source>
        <dbReference type="ARBA" id="ARBA00022898"/>
    </source>
</evidence>
<dbReference type="EC" id="4.1.2.48" evidence="5"/>
<dbReference type="GO" id="GO:0016829">
    <property type="term" value="F:lyase activity"/>
    <property type="evidence" value="ECO:0007669"/>
    <property type="project" value="UniProtKB-KW"/>
</dbReference>
<accession>A0A644XTN1</accession>